<dbReference type="Proteomes" id="UP000823046">
    <property type="component" value="Unassembled WGS sequence"/>
</dbReference>
<evidence type="ECO:0000256" key="1">
    <source>
        <dbReference type="ARBA" id="ARBA00024205"/>
    </source>
</evidence>
<feature type="domain" description="STEEP1" evidence="2">
    <location>
        <begin position="80"/>
        <end position="186"/>
    </location>
</feature>
<evidence type="ECO:0000259" key="2">
    <source>
        <dbReference type="Pfam" id="PF25809"/>
    </source>
</evidence>
<dbReference type="PANTHER" id="PTHR46355">
    <property type="entry name" value="UPF0428 PROTEIN CXORF56"/>
    <property type="match status" value="1"/>
</dbReference>
<dbReference type="PANTHER" id="PTHR46355:SF1">
    <property type="entry name" value="STING ER EXIT PROTEIN"/>
    <property type="match status" value="1"/>
</dbReference>
<proteinExistence type="inferred from homology"/>
<keyword evidence="4" id="KW-1185">Reference proteome</keyword>
<accession>A0ABQ7JDM8</accession>
<evidence type="ECO:0000313" key="3">
    <source>
        <dbReference type="EMBL" id="KAF8822132.1"/>
    </source>
</evidence>
<dbReference type="InterPro" id="IPR057965">
    <property type="entry name" value="STEEP1_dom"/>
</dbReference>
<evidence type="ECO:0000313" key="4">
    <source>
        <dbReference type="Proteomes" id="UP000823046"/>
    </source>
</evidence>
<comment type="caution">
    <text evidence="3">The sequence shown here is derived from an EMBL/GenBank/DDBJ whole genome shotgun (WGS) entry which is preliminary data.</text>
</comment>
<reference evidence="3 4" key="1">
    <citation type="journal article" date="2020" name="bioRxiv">
        <title>Metabolic contributions of an alphaproteobacterial endosymbiont in the apicomplexan Cardiosporidium cionae.</title>
        <authorList>
            <person name="Hunter E.S."/>
            <person name="Paight C.J."/>
            <person name="Lane C.E."/>
        </authorList>
    </citation>
    <scope>NUCLEOTIDE SEQUENCE [LARGE SCALE GENOMIC DNA]</scope>
    <source>
        <strain evidence="3">ESH_2018</strain>
    </source>
</reference>
<dbReference type="InterPro" id="IPR029704">
    <property type="entry name" value="STEEP-like"/>
</dbReference>
<comment type="similarity">
    <text evidence="1">Belongs to the STEEP1 family.</text>
</comment>
<organism evidence="3 4">
    <name type="scientific">Cardiosporidium cionae</name>
    <dbReference type="NCBI Taxonomy" id="476202"/>
    <lineage>
        <taxon>Eukaryota</taxon>
        <taxon>Sar</taxon>
        <taxon>Alveolata</taxon>
        <taxon>Apicomplexa</taxon>
        <taxon>Aconoidasida</taxon>
        <taxon>Nephromycida</taxon>
        <taxon>Cardiosporidium</taxon>
    </lineage>
</organism>
<sequence length="193" mass="22039">MERYSYLGRKDAEALDEYRQSIGELVPSPAISEVLATFSQPTLADIKRKNQEEVEALRDEAHLKRFRILNYTSEDSQIHKTERSLKTFYCCVCGAHCLITDANLAELEKRNTDGSIALEEQKWFSKKYIVPADRFLLKRSFGVDVQYRFKCKDCGFTLGYRSVPASEDAKYTYFFARALVSEQSSASALQGLS</sequence>
<protein>
    <recommendedName>
        <fullName evidence="2">STEEP1 domain-containing protein</fullName>
    </recommendedName>
</protein>
<gene>
    <name evidence="3" type="ORF">IE077_000945</name>
</gene>
<dbReference type="Pfam" id="PF25809">
    <property type="entry name" value="STEEP1"/>
    <property type="match status" value="1"/>
</dbReference>
<dbReference type="EMBL" id="JADAQX010000080">
    <property type="protein sequence ID" value="KAF8822132.1"/>
    <property type="molecule type" value="Genomic_DNA"/>
</dbReference>
<name>A0ABQ7JDM8_9APIC</name>